<sequence length="386" mass="43968">MSRTPSLFDNRSFGQIDWPATPEGDYARRFMQALARGPVEALVPNIRTDVYALRLENAVLPVTVNEAEYDNCYVVSPYTHYASYAREELYLLQSKAARFALSGMLHALGLLLKASRFNRVVHVNNWLLSTNLYPGLPARETEVAIQLLLGRFPRHTLIFRSLCRSLNGELMDRLRQRGFRLVPSRQIYLWRHEGPHGPNAKARWLLKRDGSLLEKNGYEAIGPDQLTEADMPRLTRLYEMLYLDKYSRHNPQFGAAFLELARREKLLELHALRHKESGRLDAVLGYYCRDGVMTTPIFGYDTSLPQETGLYRMLSATLLGIARGSGYLLHESSGAAQFKRNRGAAAEIEYSAVYDRHLPPDRRAGWGLLEKLLNGVGVPLLDKYKL</sequence>
<dbReference type="GO" id="GO:0016740">
    <property type="term" value="F:transferase activity"/>
    <property type="evidence" value="ECO:0007669"/>
    <property type="project" value="UniProtKB-KW"/>
</dbReference>
<gene>
    <name evidence="1" type="ORF">D7M11_24305</name>
</gene>
<dbReference type="EMBL" id="RBAH01000020">
    <property type="protein sequence ID" value="RKN77146.1"/>
    <property type="molecule type" value="Genomic_DNA"/>
</dbReference>
<protein>
    <submittedName>
        <fullName evidence="1">GNAT family N-acetyltransferase</fullName>
    </submittedName>
</protein>
<dbReference type="OrthoDB" id="9809725at2"/>
<evidence type="ECO:0000313" key="1">
    <source>
        <dbReference type="EMBL" id="RKN77146.1"/>
    </source>
</evidence>
<dbReference type="RefSeq" id="WP_120749855.1">
    <property type="nucleotide sequence ID" value="NZ_RBAH01000020.1"/>
</dbReference>
<dbReference type="AlphaFoldDB" id="A0A3B0C0K9"/>
<proteinExistence type="predicted"/>
<evidence type="ECO:0000313" key="2">
    <source>
        <dbReference type="Proteomes" id="UP000282311"/>
    </source>
</evidence>
<reference evidence="1 2" key="1">
    <citation type="journal article" date="2007" name="Int. J. Syst. Evol. Microbiol.">
        <title>Paenibacillus ginsengarvi sp. nov., isolated from soil from ginseng cultivation.</title>
        <authorList>
            <person name="Yoon M.H."/>
            <person name="Ten L.N."/>
            <person name="Im W.T."/>
        </authorList>
    </citation>
    <scope>NUCLEOTIDE SEQUENCE [LARGE SCALE GENOMIC DNA]</scope>
    <source>
        <strain evidence="1 2">KCTC 13059</strain>
    </source>
</reference>
<name>A0A3B0C0K9_9BACL</name>
<comment type="caution">
    <text evidence="1">The sequence shown here is derived from an EMBL/GenBank/DDBJ whole genome shotgun (WGS) entry which is preliminary data.</text>
</comment>
<keyword evidence="1" id="KW-0808">Transferase</keyword>
<dbReference type="Proteomes" id="UP000282311">
    <property type="component" value="Unassembled WGS sequence"/>
</dbReference>
<organism evidence="1 2">
    <name type="scientific">Paenibacillus ginsengarvi</name>
    <dbReference type="NCBI Taxonomy" id="400777"/>
    <lineage>
        <taxon>Bacteria</taxon>
        <taxon>Bacillati</taxon>
        <taxon>Bacillota</taxon>
        <taxon>Bacilli</taxon>
        <taxon>Bacillales</taxon>
        <taxon>Paenibacillaceae</taxon>
        <taxon>Paenibacillus</taxon>
    </lineage>
</organism>
<accession>A0A3B0C0K9</accession>
<keyword evidence="2" id="KW-1185">Reference proteome</keyword>